<accession>A0A074JKB3</accession>
<dbReference type="InterPro" id="IPR005111">
    <property type="entry name" value="MoeA_C_domain_IV"/>
</dbReference>
<dbReference type="Pfam" id="PF03453">
    <property type="entry name" value="MoeA_N"/>
    <property type="match status" value="1"/>
</dbReference>
<dbReference type="Gene3D" id="3.40.980.10">
    <property type="entry name" value="MoaB/Mog-like domain"/>
    <property type="match status" value="1"/>
</dbReference>
<dbReference type="InterPro" id="IPR005110">
    <property type="entry name" value="MoeA_linker/N"/>
</dbReference>
<keyword evidence="6 11" id="KW-0808">Transferase</keyword>
<dbReference type="NCBIfam" id="TIGR00177">
    <property type="entry name" value="molyb_syn"/>
    <property type="match status" value="1"/>
</dbReference>
<evidence type="ECO:0000313" key="13">
    <source>
        <dbReference type="EMBL" id="KEO56325.1"/>
    </source>
</evidence>
<dbReference type="CDD" id="cd00887">
    <property type="entry name" value="MoeA"/>
    <property type="match status" value="1"/>
</dbReference>
<dbReference type="EC" id="2.10.1.1" evidence="11"/>
<evidence type="ECO:0000256" key="4">
    <source>
        <dbReference type="ARBA" id="ARBA00010763"/>
    </source>
</evidence>
<evidence type="ECO:0000256" key="10">
    <source>
        <dbReference type="ARBA" id="ARBA00047317"/>
    </source>
</evidence>
<dbReference type="Pfam" id="PF00994">
    <property type="entry name" value="MoCF_biosynth"/>
    <property type="match status" value="1"/>
</dbReference>
<dbReference type="SUPFAM" id="SSF63882">
    <property type="entry name" value="MoeA N-terminal region -like"/>
    <property type="match status" value="1"/>
</dbReference>
<keyword evidence="14" id="KW-1185">Reference proteome</keyword>
<reference evidence="13 14" key="1">
    <citation type="submission" date="2013-07" db="EMBL/GenBank/DDBJ databases">
        <title>Thioclava pacifica DSM 10166 Genome Sequencing.</title>
        <authorList>
            <person name="Lai Q."/>
            <person name="Shao Z."/>
        </authorList>
    </citation>
    <scope>NUCLEOTIDE SEQUENCE [LARGE SCALE GENOMIC DNA]</scope>
    <source>
        <strain evidence="13 14">DSM 10166</strain>
    </source>
</reference>
<dbReference type="Gene3D" id="2.170.190.11">
    <property type="entry name" value="Molybdopterin biosynthesis moea protein, domain 3"/>
    <property type="match status" value="1"/>
</dbReference>
<evidence type="ECO:0000256" key="8">
    <source>
        <dbReference type="ARBA" id="ARBA00022842"/>
    </source>
</evidence>
<dbReference type="SUPFAM" id="SSF63867">
    <property type="entry name" value="MoeA C-terminal domain-like"/>
    <property type="match status" value="1"/>
</dbReference>
<dbReference type="PANTHER" id="PTHR10192:SF5">
    <property type="entry name" value="GEPHYRIN"/>
    <property type="match status" value="1"/>
</dbReference>
<evidence type="ECO:0000256" key="2">
    <source>
        <dbReference type="ARBA" id="ARBA00002901"/>
    </source>
</evidence>
<dbReference type="GO" id="GO:0006777">
    <property type="term" value="P:Mo-molybdopterin cofactor biosynthetic process"/>
    <property type="evidence" value="ECO:0007669"/>
    <property type="project" value="UniProtKB-UniRule"/>
</dbReference>
<dbReference type="AlphaFoldDB" id="A0A074JKB3"/>
<keyword evidence="8 11" id="KW-0460">Magnesium</keyword>
<comment type="pathway">
    <text evidence="3 11">Cofactor biosynthesis; molybdopterin biosynthesis.</text>
</comment>
<dbReference type="Pfam" id="PF03454">
    <property type="entry name" value="MoeA_C"/>
    <property type="match status" value="1"/>
</dbReference>
<comment type="cofactor">
    <cofactor evidence="1 11">
        <name>Mg(2+)</name>
        <dbReference type="ChEBI" id="CHEBI:18420"/>
    </cofactor>
</comment>
<comment type="similarity">
    <text evidence="4 11">Belongs to the MoeA family.</text>
</comment>
<dbReference type="InterPro" id="IPR036425">
    <property type="entry name" value="MoaB/Mog-like_dom_sf"/>
</dbReference>
<name>A0A074JKB3_9RHOB</name>
<gene>
    <name evidence="13" type="ORF">TP2_02015</name>
</gene>
<dbReference type="Gene3D" id="2.40.340.10">
    <property type="entry name" value="MoeA, C-terminal, domain IV"/>
    <property type="match status" value="1"/>
</dbReference>
<dbReference type="Proteomes" id="UP000027432">
    <property type="component" value="Unassembled WGS sequence"/>
</dbReference>
<dbReference type="InterPro" id="IPR038987">
    <property type="entry name" value="MoeA-like"/>
</dbReference>
<dbReference type="GO" id="GO:0005829">
    <property type="term" value="C:cytosol"/>
    <property type="evidence" value="ECO:0007669"/>
    <property type="project" value="TreeGrafter"/>
</dbReference>
<organism evidence="13 14">
    <name type="scientific">Thioclava pacifica DSM 10166</name>
    <dbReference type="NCBI Taxonomy" id="1353537"/>
    <lineage>
        <taxon>Bacteria</taxon>
        <taxon>Pseudomonadati</taxon>
        <taxon>Pseudomonadota</taxon>
        <taxon>Alphaproteobacteria</taxon>
        <taxon>Rhodobacterales</taxon>
        <taxon>Paracoccaceae</taxon>
        <taxon>Thioclava</taxon>
    </lineage>
</organism>
<comment type="function">
    <text evidence="2 11">Catalyzes the insertion of molybdate into adenylated molybdopterin with the concomitant release of AMP.</text>
</comment>
<dbReference type="NCBIfam" id="NF045515">
    <property type="entry name" value="Glp_gephyrin"/>
    <property type="match status" value="1"/>
</dbReference>
<evidence type="ECO:0000256" key="6">
    <source>
        <dbReference type="ARBA" id="ARBA00022679"/>
    </source>
</evidence>
<dbReference type="InterPro" id="IPR036688">
    <property type="entry name" value="MoeA_C_domain_IV_sf"/>
</dbReference>
<dbReference type="Gene3D" id="3.90.105.10">
    <property type="entry name" value="Molybdopterin biosynthesis moea protein, domain 2"/>
    <property type="match status" value="1"/>
</dbReference>
<comment type="catalytic activity">
    <reaction evidence="10">
        <text>adenylyl-molybdopterin + molybdate = Mo-molybdopterin + AMP + H(+)</text>
        <dbReference type="Rhea" id="RHEA:35047"/>
        <dbReference type="ChEBI" id="CHEBI:15378"/>
        <dbReference type="ChEBI" id="CHEBI:36264"/>
        <dbReference type="ChEBI" id="CHEBI:62727"/>
        <dbReference type="ChEBI" id="CHEBI:71302"/>
        <dbReference type="ChEBI" id="CHEBI:456215"/>
        <dbReference type="EC" id="2.10.1.1"/>
    </reaction>
</comment>
<sequence>MSLLPVEDALEKVLALVEPLGTEVVPLRAAVGRVMAEPASARLTQPPFSASAMDGYWLDVADHLPGAKLTVEGEAAAGRAYAGTPTPGQAVRIFTGAPVPGPNGVVVLQENVTREGDTITLPQELETHNNIRPEGQDFAQGESFGPERPLTARDLGLLAAMNVSEVTVRRRPVVAIIATGDELVMPGEEPGPDQIICSNSFIIAALAERMGAEARMLPIARDDRDSLRTVFELAKGADLVVTSGGASVGAHDLVGDVAEELGLERRFWKIAMRPGKPLMAGRMGGAAMLGLPGNPVSATVCAELFLRPMLRKLAGLPPESRVQQAQLAVDTGPTGPRTHYMRARLKPGNPLPRVTPFDNQDSAMLSILSQADCLLIRPIGDGPRKAGETVDILPLD</sequence>
<dbReference type="PANTHER" id="PTHR10192">
    <property type="entry name" value="MOLYBDOPTERIN BIOSYNTHESIS PROTEIN"/>
    <property type="match status" value="1"/>
</dbReference>
<evidence type="ECO:0000259" key="12">
    <source>
        <dbReference type="SMART" id="SM00852"/>
    </source>
</evidence>
<evidence type="ECO:0000256" key="3">
    <source>
        <dbReference type="ARBA" id="ARBA00005046"/>
    </source>
</evidence>
<keyword evidence="5 11" id="KW-0500">Molybdenum</keyword>
<evidence type="ECO:0000256" key="5">
    <source>
        <dbReference type="ARBA" id="ARBA00022505"/>
    </source>
</evidence>
<dbReference type="GO" id="GO:0046872">
    <property type="term" value="F:metal ion binding"/>
    <property type="evidence" value="ECO:0007669"/>
    <property type="project" value="UniProtKB-UniRule"/>
</dbReference>
<evidence type="ECO:0000256" key="7">
    <source>
        <dbReference type="ARBA" id="ARBA00022723"/>
    </source>
</evidence>
<evidence type="ECO:0000256" key="1">
    <source>
        <dbReference type="ARBA" id="ARBA00001946"/>
    </source>
</evidence>
<comment type="caution">
    <text evidence="13">The sequence shown here is derived from an EMBL/GenBank/DDBJ whole genome shotgun (WGS) entry which is preliminary data.</text>
</comment>
<dbReference type="GO" id="GO:0061599">
    <property type="term" value="F:molybdopterin molybdotransferase activity"/>
    <property type="evidence" value="ECO:0007669"/>
    <property type="project" value="UniProtKB-UniRule"/>
</dbReference>
<dbReference type="SMART" id="SM00852">
    <property type="entry name" value="MoCF_biosynth"/>
    <property type="match status" value="1"/>
</dbReference>
<evidence type="ECO:0000256" key="9">
    <source>
        <dbReference type="ARBA" id="ARBA00023150"/>
    </source>
</evidence>
<keyword evidence="7 11" id="KW-0479">Metal-binding</keyword>
<feature type="domain" description="MoaB/Mog" evidence="12">
    <location>
        <begin position="175"/>
        <end position="312"/>
    </location>
</feature>
<dbReference type="EMBL" id="AUND01000001">
    <property type="protein sequence ID" value="KEO56325.1"/>
    <property type="molecule type" value="Genomic_DNA"/>
</dbReference>
<protein>
    <recommendedName>
        <fullName evidence="11">Molybdopterin molybdenumtransferase</fullName>
        <ecNumber evidence="11">2.10.1.1</ecNumber>
    </recommendedName>
</protein>
<evidence type="ECO:0000313" key="14">
    <source>
        <dbReference type="Proteomes" id="UP000027432"/>
    </source>
</evidence>
<dbReference type="InterPro" id="IPR036135">
    <property type="entry name" value="MoeA_linker/N_sf"/>
</dbReference>
<keyword evidence="9 11" id="KW-0501">Molybdenum cofactor biosynthesis</keyword>
<dbReference type="UniPathway" id="UPA00344"/>
<dbReference type="eggNOG" id="COG0303">
    <property type="taxonomic scope" value="Bacteria"/>
</dbReference>
<proteinExistence type="inferred from homology"/>
<dbReference type="STRING" id="1353537.TP2_02015"/>
<evidence type="ECO:0000256" key="11">
    <source>
        <dbReference type="RuleBase" id="RU365090"/>
    </source>
</evidence>
<dbReference type="InterPro" id="IPR001453">
    <property type="entry name" value="MoaB/Mog_dom"/>
</dbReference>
<dbReference type="FunFam" id="3.40.980.10:FF:000004">
    <property type="entry name" value="Molybdopterin molybdenumtransferase"/>
    <property type="match status" value="1"/>
</dbReference>
<dbReference type="SUPFAM" id="SSF53218">
    <property type="entry name" value="Molybdenum cofactor biosynthesis proteins"/>
    <property type="match status" value="1"/>
</dbReference>